<dbReference type="EMBL" id="MLYV02001304">
    <property type="protein sequence ID" value="PSR70909.1"/>
    <property type="molecule type" value="Genomic_DNA"/>
</dbReference>
<keyword evidence="2" id="KW-0067">ATP-binding</keyword>
<evidence type="ECO:0000256" key="1">
    <source>
        <dbReference type="ARBA" id="ARBA00022741"/>
    </source>
</evidence>
<organism evidence="5 6">
    <name type="scientific">Hermanssonia centrifuga</name>
    <dbReference type="NCBI Taxonomy" id="98765"/>
    <lineage>
        <taxon>Eukaryota</taxon>
        <taxon>Fungi</taxon>
        <taxon>Dikarya</taxon>
        <taxon>Basidiomycota</taxon>
        <taxon>Agaricomycotina</taxon>
        <taxon>Agaricomycetes</taxon>
        <taxon>Polyporales</taxon>
        <taxon>Meruliaceae</taxon>
        <taxon>Hermanssonia</taxon>
    </lineage>
</organism>
<dbReference type="PANTHER" id="PTHR24346:SF76">
    <property type="entry name" value="NON-SPECIFIC SERINE_THREONINE PROTEIN KINASE"/>
    <property type="match status" value="1"/>
</dbReference>
<feature type="region of interest" description="Disordered" evidence="3">
    <location>
        <begin position="548"/>
        <end position="578"/>
    </location>
</feature>
<dbReference type="GO" id="GO:0005737">
    <property type="term" value="C:cytoplasm"/>
    <property type="evidence" value="ECO:0007669"/>
    <property type="project" value="TreeGrafter"/>
</dbReference>
<proteinExistence type="predicted"/>
<evidence type="ECO:0000256" key="3">
    <source>
        <dbReference type="SAM" id="MobiDB-lite"/>
    </source>
</evidence>
<dbReference type="InterPro" id="IPR008271">
    <property type="entry name" value="Ser/Thr_kinase_AS"/>
</dbReference>
<feature type="compositionally biased region" description="Polar residues" evidence="3">
    <location>
        <begin position="674"/>
        <end position="697"/>
    </location>
</feature>
<evidence type="ECO:0000313" key="5">
    <source>
        <dbReference type="EMBL" id="PSR70909.1"/>
    </source>
</evidence>
<dbReference type="GO" id="GO:0035556">
    <property type="term" value="P:intracellular signal transduction"/>
    <property type="evidence" value="ECO:0007669"/>
    <property type="project" value="TreeGrafter"/>
</dbReference>
<dbReference type="SUPFAM" id="SSF56112">
    <property type="entry name" value="Protein kinase-like (PK-like)"/>
    <property type="match status" value="1"/>
</dbReference>
<feature type="compositionally biased region" description="Polar residues" evidence="3">
    <location>
        <begin position="555"/>
        <end position="567"/>
    </location>
</feature>
<dbReference type="Proteomes" id="UP000186601">
    <property type="component" value="Unassembled WGS sequence"/>
</dbReference>
<comment type="caution">
    <text evidence="5">The sequence shown here is derived from an EMBL/GenBank/DDBJ whole genome shotgun (WGS) entry which is preliminary data.</text>
</comment>
<dbReference type="PANTHER" id="PTHR24346">
    <property type="entry name" value="MAP/MICROTUBULE AFFINITY-REGULATING KINASE"/>
    <property type="match status" value="1"/>
</dbReference>
<dbReference type="PROSITE" id="PS50011">
    <property type="entry name" value="PROTEIN_KINASE_DOM"/>
    <property type="match status" value="1"/>
</dbReference>
<dbReference type="OrthoDB" id="4062651at2759"/>
<dbReference type="GO" id="GO:0005524">
    <property type="term" value="F:ATP binding"/>
    <property type="evidence" value="ECO:0007669"/>
    <property type="project" value="UniProtKB-KW"/>
</dbReference>
<dbReference type="Gene3D" id="1.10.510.10">
    <property type="entry name" value="Transferase(Phosphotransferase) domain 1"/>
    <property type="match status" value="2"/>
</dbReference>
<keyword evidence="1" id="KW-0547">Nucleotide-binding</keyword>
<reference evidence="5 6" key="1">
    <citation type="submission" date="2018-02" db="EMBL/GenBank/DDBJ databases">
        <title>Genome sequence of the basidiomycete white-rot fungus Phlebia centrifuga.</title>
        <authorList>
            <person name="Granchi Z."/>
            <person name="Peng M."/>
            <person name="de Vries R.P."/>
            <person name="Hilden K."/>
            <person name="Makela M.R."/>
            <person name="Grigoriev I."/>
            <person name="Riley R."/>
        </authorList>
    </citation>
    <scope>NUCLEOTIDE SEQUENCE [LARGE SCALE GENOMIC DNA]</scope>
    <source>
        <strain evidence="5 6">FBCC195</strain>
    </source>
</reference>
<dbReference type="GO" id="GO:0004674">
    <property type="term" value="F:protein serine/threonine kinase activity"/>
    <property type="evidence" value="ECO:0007669"/>
    <property type="project" value="TreeGrafter"/>
</dbReference>
<protein>
    <recommendedName>
        <fullName evidence="4">Protein kinase domain-containing protein</fullName>
    </recommendedName>
</protein>
<dbReference type="InterPro" id="IPR000719">
    <property type="entry name" value="Prot_kinase_dom"/>
</dbReference>
<dbReference type="InterPro" id="IPR011009">
    <property type="entry name" value="Kinase-like_dom_sf"/>
</dbReference>
<dbReference type="Pfam" id="PF00069">
    <property type="entry name" value="Pkinase"/>
    <property type="match status" value="2"/>
</dbReference>
<evidence type="ECO:0000259" key="4">
    <source>
        <dbReference type="PROSITE" id="PS50011"/>
    </source>
</evidence>
<feature type="region of interest" description="Disordered" evidence="3">
    <location>
        <begin position="427"/>
        <end position="484"/>
    </location>
</feature>
<feature type="region of interest" description="Disordered" evidence="3">
    <location>
        <begin position="297"/>
        <end position="322"/>
    </location>
</feature>
<feature type="domain" description="Protein kinase" evidence="4">
    <location>
        <begin position="91"/>
        <end position="422"/>
    </location>
</feature>
<feature type="compositionally biased region" description="Low complexity" evidence="3">
    <location>
        <begin position="436"/>
        <end position="447"/>
    </location>
</feature>
<feature type="compositionally biased region" description="Low complexity" evidence="3">
    <location>
        <begin position="260"/>
        <end position="272"/>
    </location>
</feature>
<feature type="region of interest" description="Disordered" evidence="3">
    <location>
        <begin position="250"/>
        <end position="281"/>
    </location>
</feature>
<dbReference type="STRING" id="98765.A0A2R6NF53"/>
<sequence length="731" mass="79650">MNIFGLPEDAEQDQEQRLSRQFLETPSAHLTVASAPTPVPDPYFLASPSSQDEDPQMELSFSPAAMFLSSFSPVGQAMPLPDDEGESVAGYVLGPIIAYGGFSVIRRASSSQGGTVAVKIVRHSDVAKQEDPDRARKHLQHEATVWSSLSHENILPLFTSSHTLYADFFVTIYCPAGTLFDILKRDGRPALPQDEAGRVYRQVVKGLRYLHEVAGYVHGDMKLENVLVDEMGVCRISDFGMARKIGDCECDDDDDRSSRSSRASSLRPSQSVRQKRSRSRQPLQNLLPAHISILRHHSGPRHRNSSPLPSSQATANPNQVFQPGSLPYASPELLLPSGSASPYKPHPAQDIWALGVMLYVLLTGRLPFTDSFEPRLQMKILRGAYDVPEGIGRCTERMLQGCLERSVSERWTIETVDEVAWGIGCGEEAPSPTEMLPPTRSLSRSRPPTLPEHAVVDDTDIPHSPPVMTPSTSRSRSGRSRSRSRAYHPYLHTHNACSHTHEPPQPSFSGLNISILRSLSSSSSSSSCLSPVEPTTLSSVVSAAYAARGRPERPQTLQAIKSVSRSRSPPEMPLTPLDVGAAYRARGRKASPRTICRSANANSLLPRGEVDPSTGVEEDLPVPPRWALSPDSAEDGHQGRASRSSSHGRSAVPRNTRQPSVDAYARCLRAGSVPPSSWRASSWANQSFKAASTTHSIPVSVHGRTAPTRSRSVGFDFSAGAYPLRPARPDS</sequence>
<feature type="compositionally biased region" description="Low complexity" evidence="3">
    <location>
        <begin position="639"/>
        <end position="651"/>
    </location>
</feature>
<feature type="region of interest" description="Disordered" evidence="3">
    <location>
        <begin position="604"/>
        <end position="660"/>
    </location>
</feature>
<keyword evidence="6" id="KW-1185">Reference proteome</keyword>
<dbReference type="GO" id="GO:0000226">
    <property type="term" value="P:microtubule cytoskeleton organization"/>
    <property type="evidence" value="ECO:0007669"/>
    <property type="project" value="TreeGrafter"/>
</dbReference>
<dbReference type="SMART" id="SM00220">
    <property type="entry name" value="S_TKc"/>
    <property type="match status" value="1"/>
</dbReference>
<dbReference type="PROSITE" id="PS00108">
    <property type="entry name" value="PROTEIN_KINASE_ST"/>
    <property type="match status" value="1"/>
</dbReference>
<accession>A0A2R6NF53</accession>
<name>A0A2R6NF53_9APHY</name>
<dbReference type="AlphaFoldDB" id="A0A2R6NF53"/>
<gene>
    <name evidence="5" type="ORF">PHLCEN_2v13223</name>
</gene>
<feature type="compositionally biased region" description="Polar residues" evidence="3">
    <location>
        <begin position="305"/>
        <end position="322"/>
    </location>
</feature>
<evidence type="ECO:0000313" key="6">
    <source>
        <dbReference type="Proteomes" id="UP000186601"/>
    </source>
</evidence>
<evidence type="ECO:0000256" key="2">
    <source>
        <dbReference type="ARBA" id="ARBA00022840"/>
    </source>
</evidence>
<feature type="region of interest" description="Disordered" evidence="3">
    <location>
        <begin position="673"/>
        <end position="731"/>
    </location>
</feature>